<dbReference type="Proteomes" id="UP000255036">
    <property type="component" value="Unassembled WGS sequence"/>
</dbReference>
<keyword evidence="1" id="KW-1133">Transmembrane helix</keyword>
<comment type="caution">
    <text evidence="2">The sequence shown here is derived from an EMBL/GenBank/DDBJ whole genome shotgun (WGS) entry which is preliminary data.</text>
</comment>
<accession>A0A371AQV4</accession>
<gene>
    <name evidence="2" type="ORF">DWV06_15540</name>
</gene>
<dbReference type="AlphaFoldDB" id="A0A371AQV4"/>
<reference evidence="2 3" key="1">
    <citation type="submission" date="2018-07" db="EMBL/GenBank/DDBJ databases">
        <title>Anaerosacharophilus polymeroproducens gen. nov. sp. nov., an anaerobic bacterium isolated from salt field.</title>
        <authorList>
            <person name="Kim W."/>
            <person name="Yang S.-H."/>
            <person name="Oh J."/>
            <person name="Lee J.-H."/>
            <person name="Kwon K.K."/>
        </authorList>
    </citation>
    <scope>NUCLEOTIDE SEQUENCE [LARGE SCALE GENOMIC DNA]</scope>
    <source>
        <strain evidence="2 3">MCWD5</strain>
    </source>
</reference>
<feature type="transmembrane region" description="Helical" evidence="1">
    <location>
        <begin position="36"/>
        <end position="57"/>
    </location>
</feature>
<keyword evidence="1" id="KW-0472">Membrane</keyword>
<organism evidence="2 3">
    <name type="scientific">Anaerosacchariphilus polymeriproducens</name>
    <dbReference type="NCBI Taxonomy" id="1812858"/>
    <lineage>
        <taxon>Bacteria</taxon>
        <taxon>Bacillati</taxon>
        <taxon>Bacillota</taxon>
        <taxon>Clostridia</taxon>
        <taxon>Lachnospirales</taxon>
        <taxon>Lachnospiraceae</taxon>
        <taxon>Anaerosacchariphilus</taxon>
    </lineage>
</organism>
<protein>
    <submittedName>
        <fullName evidence="2">Uncharacterized protein</fullName>
    </submittedName>
</protein>
<keyword evidence="3" id="KW-1185">Reference proteome</keyword>
<name>A0A371AQV4_9FIRM</name>
<evidence type="ECO:0000313" key="2">
    <source>
        <dbReference type="EMBL" id="RDU21949.1"/>
    </source>
</evidence>
<sequence>MDIAVRFIFTYIISRIARGIIEDNTSLFTGNFIQNFFFDLLIFAITYVIVSLIQGAIKKLNKDK</sequence>
<proteinExistence type="predicted"/>
<evidence type="ECO:0000313" key="3">
    <source>
        <dbReference type="Proteomes" id="UP000255036"/>
    </source>
</evidence>
<keyword evidence="1" id="KW-0812">Transmembrane</keyword>
<evidence type="ECO:0000256" key="1">
    <source>
        <dbReference type="SAM" id="Phobius"/>
    </source>
</evidence>
<dbReference type="EMBL" id="QRCT01000050">
    <property type="protein sequence ID" value="RDU21949.1"/>
    <property type="molecule type" value="Genomic_DNA"/>
</dbReference>